<protein>
    <submittedName>
        <fullName evidence="1">Uncharacterized protein</fullName>
    </submittedName>
</protein>
<gene>
    <name evidence="1" type="ORF">UFOVP688_54</name>
</gene>
<evidence type="ECO:0000313" key="1">
    <source>
        <dbReference type="EMBL" id="CAB4157879.1"/>
    </source>
</evidence>
<proteinExistence type="predicted"/>
<organism evidence="1">
    <name type="scientific">uncultured Caudovirales phage</name>
    <dbReference type="NCBI Taxonomy" id="2100421"/>
    <lineage>
        <taxon>Viruses</taxon>
        <taxon>Duplodnaviria</taxon>
        <taxon>Heunggongvirae</taxon>
        <taxon>Uroviricota</taxon>
        <taxon>Caudoviricetes</taxon>
        <taxon>Peduoviridae</taxon>
        <taxon>Maltschvirus</taxon>
        <taxon>Maltschvirus maltsch</taxon>
    </lineage>
</organism>
<reference evidence="1" key="1">
    <citation type="submission" date="2020-04" db="EMBL/GenBank/DDBJ databases">
        <authorList>
            <person name="Chiriac C."/>
            <person name="Salcher M."/>
            <person name="Ghai R."/>
            <person name="Kavagutti S V."/>
        </authorList>
    </citation>
    <scope>NUCLEOTIDE SEQUENCE</scope>
</reference>
<accession>A0A6J5NF98</accession>
<sequence length="162" mass="17091">MPKTYEPIASTTATGSSTVISFTSIPQTYTDLIIIFSGFATTGNFYIRVNSDTSAIYSQTQLRGNGSVAGASRETGQQNVYVGDFIADPISAISNAVMHFNNYANTTTFKSFILRGNNSAKFTDLTAGLWRSTAAITGISVHSSGANLDSTSVATLYGIKAA</sequence>
<name>A0A6J5NF98_9CAUD</name>
<dbReference type="EMBL" id="LR796659">
    <property type="protein sequence ID" value="CAB4157879.1"/>
    <property type="molecule type" value="Genomic_DNA"/>
</dbReference>